<dbReference type="InterPro" id="IPR036374">
    <property type="entry name" value="OxRdtase_Mopterin-bd_sf"/>
</dbReference>
<dbReference type="AlphaFoldDB" id="A0A8J9TLS5"/>
<dbReference type="InterPro" id="IPR036400">
    <property type="entry name" value="Cyt_B5-like_heme/steroid_sf"/>
</dbReference>
<dbReference type="Pfam" id="PF00173">
    <property type="entry name" value="Cyt-b5"/>
    <property type="match status" value="1"/>
</dbReference>
<dbReference type="InterPro" id="IPR005066">
    <property type="entry name" value="MoCF_OxRdtse_dimer"/>
</dbReference>
<evidence type="ECO:0000256" key="3">
    <source>
        <dbReference type="ARBA" id="ARBA00022617"/>
    </source>
</evidence>
<dbReference type="Gene3D" id="3.10.120.10">
    <property type="entry name" value="Cytochrome b5-like heme/steroid binding domain"/>
    <property type="match status" value="1"/>
</dbReference>
<dbReference type="Gene3D" id="3.90.420.10">
    <property type="entry name" value="Oxidoreductase, molybdopterin-binding domain"/>
    <property type="match status" value="1"/>
</dbReference>
<protein>
    <recommendedName>
        <fullName evidence="7">Cytochrome b5 heme-binding domain-containing protein</fullName>
    </recommendedName>
</protein>
<dbReference type="Proteomes" id="UP000836788">
    <property type="component" value="Chromosome 6"/>
</dbReference>
<evidence type="ECO:0000313" key="8">
    <source>
        <dbReference type="EMBL" id="CAG9291350.1"/>
    </source>
</evidence>
<dbReference type="GO" id="GO:0030151">
    <property type="term" value="F:molybdenum ion binding"/>
    <property type="evidence" value="ECO:0007669"/>
    <property type="project" value="InterPro"/>
</dbReference>
<gene>
    <name evidence="8" type="ORF">PTTT1_LOCUS47413</name>
</gene>
<dbReference type="SUPFAM" id="SSF55856">
    <property type="entry name" value="Cytochrome b5-like heme/steroid binding domain"/>
    <property type="match status" value="1"/>
</dbReference>
<organism evidence="8">
    <name type="scientific">Phaeodactylum tricornutum</name>
    <name type="common">Diatom</name>
    <dbReference type="NCBI Taxonomy" id="2850"/>
    <lineage>
        <taxon>Eukaryota</taxon>
        <taxon>Sar</taxon>
        <taxon>Stramenopiles</taxon>
        <taxon>Ochrophyta</taxon>
        <taxon>Bacillariophyta</taxon>
        <taxon>Bacillariophyceae</taxon>
        <taxon>Bacillariophycidae</taxon>
        <taxon>Naviculales</taxon>
        <taxon>Phaeodactylaceae</taxon>
        <taxon>Phaeodactylum</taxon>
    </lineage>
</organism>
<dbReference type="PANTHER" id="PTHR19372">
    <property type="entry name" value="SULFITE REDUCTASE"/>
    <property type="match status" value="1"/>
</dbReference>
<keyword evidence="4" id="KW-0479">Metal-binding</keyword>
<dbReference type="Pfam" id="PF00174">
    <property type="entry name" value="Oxidored_molyb"/>
    <property type="match status" value="1"/>
</dbReference>
<dbReference type="InterPro" id="IPR018506">
    <property type="entry name" value="Cyt_B5_heme-BS"/>
</dbReference>
<evidence type="ECO:0000256" key="6">
    <source>
        <dbReference type="ARBA" id="ARBA00023004"/>
    </source>
</evidence>
<dbReference type="GO" id="GO:0005739">
    <property type="term" value="C:mitochondrion"/>
    <property type="evidence" value="ECO:0007669"/>
    <property type="project" value="TreeGrafter"/>
</dbReference>
<dbReference type="PRINTS" id="PR00407">
    <property type="entry name" value="EUMOPTERIN"/>
</dbReference>
<dbReference type="Gene3D" id="2.60.40.650">
    <property type="match status" value="1"/>
</dbReference>
<evidence type="ECO:0000256" key="1">
    <source>
        <dbReference type="ARBA" id="ARBA00001924"/>
    </source>
</evidence>
<dbReference type="GO" id="GO:0008482">
    <property type="term" value="F:sulfite oxidase activity"/>
    <property type="evidence" value="ECO:0007669"/>
    <property type="project" value="TreeGrafter"/>
</dbReference>
<evidence type="ECO:0000259" key="7">
    <source>
        <dbReference type="SMART" id="SM01117"/>
    </source>
</evidence>
<dbReference type="InterPro" id="IPR000572">
    <property type="entry name" value="OxRdtase_Mopterin-bd_dom"/>
</dbReference>
<evidence type="ECO:0000256" key="5">
    <source>
        <dbReference type="ARBA" id="ARBA00023002"/>
    </source>
</evidence>
<feature type="domain" description="Cytochrome b5 heme-binding" evidence="7">
    <location>
        <begin position="119"/>
        <end position="197"/>
    </location>
</feature>
<dbReference type="PANTHER" id="PTHR19372:SF7">
    <property type="entry name" value="SULFITE OXIDASE, MITOCHONDRIAL"/>
    <property type="match status" value="1"/>
</dbReference>
<dbReference type="SUPFAM" id="SSF81296">
    <property type="entry name" value="E set domains"/>
    <property type="match status" value="1"/>
</dbReference>
<dbReference type="Pfam" id="PF03404">
    <property type="entry name" value="Mo-co_dimer"/>
    <property type="match status" value="1"/>
</dbReference>
<comment type="cofactor">
    <cofactor evidence="1">
        <name>Mo-molybdopterin</name>
        <dbReference type="ChEBI" id="CHEBI:71302"/>
    </cofactor>
</comment>
<dbReference type="EMBL" id="OU594947">
    <property type="protein sequence ID" value="CAG9291350.1"/>
    <property type="molecule type" value="Genomic_DNA"/>
</dbReference>
<keyword evidence="6" id="KW-0408">Iron</keyword>
<dbReference type="SUPFAM" id="SSF56524">
    <property type="entry name" value="Oxidoreductase molybdopterin-binding domain"/>
    <property type="match status" value="1"/>
</dbReference>
<dbReference type="GO" id="GO:0006790">
    <property type="term" value="P:sulfur compound metabolic process"/>
    <property type="evidence" value="ECO:0007669"/>
    <property type="project" value="TreeGrafter"/>
</dbReference>
<accession>A0A8J9TLS5</accession>
<dbReference type="PROSITE" id="PS00191">
    <property type="entry name" value="CYTOCHROME_B5_1"/>
    <property type="match status" value="1"/>
</dbReference>
<dbReference type="InterPro" id="IPR014756">
    <property type="entry name" value="Ig_E-set"/>
</dbReference>
<evidence type="ECO:0000256" key="4">
    <source>
        <dbReference type="ARBA" id="ARBA00022723"/>
    </source>
</evidence>
<name>A0A8J9TLS5_PHATR</name>
<proteinExistence type="predicted"/>
<keyword evidence="3" id="KW-0349">Heme</keyword>
<dbReference type="GO" id="GO:0020037">
    <property type="term" value="F:heme binding"/>
    <property type="evidence" value="ECO:0007669"/>
    <property type="project" value="InterPro"/>
</dbReference>
<evidence type="ECO:0000256" key="2">
    <source>
        <dbReference type="ARBA" id="ARBA00022505"/>
    </source>
</evidence>
<dbReference type="InterPro" id="IPR001199">
    <property type="entry name" value="Cyt_B5-like_heme/steroid-bd"/>
</dbReference>
<sequence>MLSKKLLSSFQKSSVGACVLSGTRRVSTAHVRCVSVAALSHFAGNDNASLSSKCSLMNVAAAAAAATATILTWAGATSLCDSNAKPMSTEDSHLTPSEVGKEDFEEFQASHDINSMPVYSLEEIAEKNGENGNPIWMSYGGVVYDVTDFIPNHPGGSEKILTAAGSAIEPFWYLYRQHFASDLPMRLMEHMAIGRLSEEDQERIEEQMATLEETDPYAKEPYRHRALLVHSDTPMNAECPTRFLTQNFLTPASIFYIRHHHPVPFLSEKQVNDFRLKVDLTAYGKGVVLYSVDELRKMKKVEITATLQCSGNRRSGFNQFQRTSGTPWGQGAISTAKFGGVRLTDLLKASGLKDPIEAEEKLGLEHVRFHSLDGMSASIGMEKAMNPYGDCIVAYEMNDEPIPRDHGFPLRIIVPGYAAVRNVKWLEKIELAKTEAEGPWQRGLNYKTLPPNMTNAKNVDLNKMPSMTEVSLFSGITQVEKPEMKEGMKAGDKITVKATGWAWAGGGRNIVRVDVTGDNGASWATAILKEGSEQRFGRAWAWTFWECDVPAIVQEDGNVHLASKAVDLAFNAQPEDANHTWNVRGLGNNSWYRTKVRILE</sequence>
<keyword evidence="5" id="KW-0560">Oxidoreductase</keyword>
<keyword evidence="2" id="KW-0500">Molybdenum</keyword>
<dbReference type="FunFam" id="3.10.120.10:FF:000007">
    <property type="entry name" value="Sulfite oxidase, mitochondrial"/>
    <property type="match status" value="1"/>
</dbReference>
<dbReference type="PRINTS" id="PR00363">
    <property type="entry name" value="CYTOCHROMEB5"/>
</dbReference>
<dbReference type="SMART" id="SM01117">
    <property type="entry name" value="Cyt-b5"/>
    <property type="match status" value="1"/>
</dbReference>
<reference evidence="8" key="1">
    <citation type="submission" date="2022-02" db="EMBL/GenBank/DDBJ databases">
        <authorList>
            <person name="Giguere J D."/>
        </authorList>
    </citation>
    <scope>NUCLEOTIDE SEQUENCE</scope>
    <source>
        <strain evidence="8">CCAP 1055/1</strain>
    </source>
</reference>
<dbReference type="InterPro" id="IPR008335">
    <property type="entry name" value="Mopterin_OxRdtase_euk"/>
</dbReference>
<dbReference type="GO" id="GO:0043546">
    <property type="term" value="F:molybdopterin cofactor binding"/>
    <property type="evidence" value="ECO:0007669"/>
    <property type="project" value="TreeGrafter"/>
</dbReference>